<comment type="caution">
    <text evidence="2">The sequence shown here is derived from an EMBL/GenBank/DDBJ whole genome shotgun (WGS) entry which is preliminary data.</text>
</comment>
<gene>
    <name evidence="2" type="ORF">LIER_21564</name>
</gene>
<evidence type="ECO:0000313" key="3">
    <source>
        <dbReference type="Proteomes" id="UP001454036"/>
    </source>
</evidence>
<name>A0AAV3QWG1_LITER</name>
<sequence>MDVSRHRELSGCFIPEHLDKLRLSQSLIQPLHTLLTGFTGHTIQSIGVVILDFTVGTGTKASTIRAHFTVVDLQDSSYNGLIGRPILTVLWASLSNSSSPLWGHRGNMWRSKEGADILSNIGSLLNKRTCEKGRKRSRECHGEVNTVRSEKEKDNSSKEKENVKKGEAYEEVEEIPFKQGKGDRTFRIGTKLGEEHKQKLITLVREYEDVFAWGLRTSQG</sequence>
<protein>
    <submittedName>
        <fullName evidence="2">Uncharacterized protein</fullName>
    </submittedName>
</protein>
<dbReference type="Proteomes" id="UP001454036">
    <property type="component" value="Unassembled WGS sequence"/>
</dbReference>
<accession>A0AAV3QWG1</accession>
<keyword evidence="3" id="KW-1185">Reference proteome</keyword>
<feature type="region of interest" description="Disordered" evidence="1">
    <location>
        <begin position="135"/>
        <end position="169"/>
    </location>
</feature>
<feature type="compositionally biased region" description="Basic and acidic residues" evidence="1">
    <location>
        <begin position="148"/>
        <end position="168"/>
    </location>
</feature>
<proteinExistence type="predicted"/>
<evidence type="ECO:0000256" key="1">
    <source>
        <dbReference type="SAM" id="MobiDB-lite"/>
    </source>
</evidence>
<dbReference type="EMBL" id="BAABME010005714">
    <property type="protein sequence ID" value="GAA0166407.1"/>
    <property type="molecule type" value="Genomic_DNA"/>
</dbReference>
<organism evidence="2 3">
    <name type="scientific">Lithospermum erythrorhizon</name>
    <name type="common">Purple gromwell</name>
    <name type="synonym">Lithospermum officinale var. erythrorhizon</name>
    <dbReference type="NCBI Taxonomy" id="34254"/>
    <lineage>
        <taxon>Eukaryota</taxon>
        <taxon>Viridiplantae</taxon>
        <taxon>Streptophyta</taxon>
        <taxon>Embryophyta</taxon>
        <taxon>Tracheophyta</taxon>
        <taxon>Spermatophyta</taxon>
        <taxon>Magnoliopsida</taxon>
        <taxon>eudicotyledons</taxon>
        <taxon>Gunneridae</taxon>
        <taxon>Pentapetalae</taxon>
        <taxon>asterids</taxon>
        <taxon>lamiids</taxon>
        <taxon>Boraginales</taxon>
        <taxon>Boraginaceae</taxon>
        <taxon>Boraginoideae</taxon>
        <taxon>Lithospermeae</taxon>
        <taxon>Lithospermum</taxon>
    </lineage>
</organism>
<dbReference type="AlphaFoldDB" id="A0AAV3QWG1"/>
<reference evidence="2 3" key="1">
    <citation type="submission" date="2024-01" db="EMBL/GenBank/DDBJ databases">
        <title>The complete chloroplast genome sequence of Lithospermum erythrorhizon: insights into the phylogenetic relationship among Boraginaceae species and the maternal lineages of purple gromwells.</title>
        <authorList>
            <person name="Okada T."/>
            <person name="Watanabe K."/>
        </authorList>
    </citation>
    <scope>NUCLEOTIDE SEQUENCE [LARGE SCALE GENOMIC DNA]</scope>
</reference>
<evidence type="ECO:0000313" key="2">
    <source>
        <dbReference type="EMBL" id="GAA0166407.1"/>
    </source>
</evidence>